<proteinExistence type="predicted"/>
<sequence>MRAATLTDHLSGWPDHRLERLFSLRPDLCNPPVPDFAALAARASTQMSVLRALDGLDRAHLDVLEGMAVLTVLGQLPPTGPDAGPTVTITRLASFLTDGTAPSLSGTAPDEAHLAAVSSLVHDLAGAALVVEHSAGWRVPVPVAAALGPHPLSFGRTAAALGSEIVLPTDREGVLALLGSEAAQGDLLSRATAALDALQSSPVARAPEPPGPVHEVLLRTGLLVPLGADRSGSEGSVAEHPLEAGLAWRHGTAGRTVHPEPPAPSGRAVNPALSRNAALAAVGDLLRGSADLLEALNGGLPTLRSGGVGVRDLKRLADVSGGTPEDVSWLLELLASAGLVVLDPDTSLWVPAATVPDWRRSERQVQWESLVAGWLSSGRAPMLGPVPFGASGLGSGTAATEVGTAARRALAPDRNRPDAPRLRAAVLEAALEVSDEQPGARLDEAVPERQRWRGPRQYARSAAFTLPLLAEADRLGLVGAGTLTAAGALVAAGRLDEAAAAVGTALPAPLTRVRLQGDLTAVAPGYLDPDVAGRLAAMAEVEGDGTARVYRFSDASLHRALEAGSTAEELEAFLEDHSEDAIPQSLRYLIRDVARRHGTLTVGAAGAWLRSDDEGLLDVIVADPALAAARLDRLAPTVVVAGVGPAVLHRMLAEAGHWAASVRDSASNDDGPSGPAPRTNAGDATFPEPVRAVRWSPSEEELAAQIARLRSAPQPSPSGAGTEEAVAVLHQAARQRTEIVLVTVDQRGQRQSRRVVPLAVAGGRVRCLVPDREAETVVPLHRIVSAEPSALADT</sequence>
<dbReference type="RefSeq" id="WP_115932987.1">
    <property type="nucleotide sequence ID" value="NZ_QREH01000001.1"/>
</dbReference>
<organism evidence="3 4">
    <name type="scientific">Citricoccus muralis</name>
    <dbReference type="NCBI Taxonomy" id="169134"/>
    <lineage>
        <taxon>Bacteria</taxon>
        <taxon>Bacillati</taxon>
        <taxon>Actinomycetota</taxon>
        <taxon>Actinomycetes</taxon>
        <taxon>Micrococcales</taxon>
        <taxon>Micrococcaceae</taxon>
        <taxon>Citricoccus</taxon>
    </lineage>
</organism>
<accession>A0A3D9LH89</accession>
<dbReference type="GO" id="GO:0004386">
    <property type="term" value="F:helicase activity"/>
    <property type="evidence" value="ECO:0007669"/>
    <property type="project" value="UniProtKB-KW"/>
</dbReference>
<comment type="caution">
    <text evidence="3">The sequence shown here is derived from an EMBL/GenBank/DDBJ whole genome shotgun (WGS) entry which is preliminary data.</text>
</comment>
<evidence type="ECO:0000259" key="2">
    <source>
        <dbReference type="Pfam" id="PF13625"/>
    </source>
</evidence>
<name>A0A3D9LH89_9MICC</name>
<dbReference type="AlphaFoldDB" id="A0A3D9LH89"/>
<keyword evidence="3" id="KW-0378">Hydrolase</keyword>
<dbReference type="OrthoDB" id="3415124at2"/>
<keyword evidence="3" id="KW-0067">ATP-binding</keyword>
<dbReference type="EMBL" id="QREH01000001">
    <property type="protein sequence ID" value="REE05160.1"/>
    <property type="molecule type" value="Genomic_DNA"/>
</dbReference>
<gene>
    <name evidence="3" type="ORF">C8E99_3030</name>
</gene>
<dbReference type="Proteomes" id="UP000256727">
    <property type="component" value="Unassembled WGS sequence"/>
</dbReference>
<feature type="domain" description="Helicase XPB/Ssl2 N-terminal" evidence="2">
    <location>
        <begin position="515"/>
        <end position="635"/>
    </location>
</feature>
<evidence type="ECO:0000313" key="3">
    <source>
        <dbReference type="EMBL" id="REE05160.1"/>
    </source>
</evidence>
<reference evidence="3 4" key="1">
    <citation type="submission" date="2018-07" db="EMBL/GenBank/DDBJ databases">
        <title>Sequencing the genomes of 1000 actinobacteria strains.</title>
        <authorList>
            <person name="Klenk H.-P."/>
        </authorList>
    </citation>
    <scope>NUCLEOTIDE SEQUENCE [LARGE SCALE GENOMIC DNA]</scope>
    <source>
        <strain evidence="3 4">DSM 14442</strain>
    </source>
</reference>
<dbReference type="Pfam" id="PF13625">
    <property type="entry name" value="Helicase_C_3"/>
    <property type="match status" value="1"/>
</dbReference>
<dbReference type="InterPro" id="IPR032830">
    <property type="entry name" value="XPB/Ssl2_N"/>
</dbReference>
<evidence type="ECO:0000313" key="4">
    <source>
        <dbReference type="Proteomes" id="UP000256727"/>
    </source>
</evidence>
<keyword evidence="3" id="KW-0547">Nucleotide-binding</keyword>
<keyword evidence="3" id="KW-0347">Helicase</keyword>
<keyword evidence="4" id="KW-1185">Reference proteome</keyword>
<feature type="region of interest" description="Disordered" evidence="1">
    <location>
        <begin position="663"/>
        <end position="687"/>
    </location>
</feature>
<evidence type="ECO:0000256" key="1">
    <source>
        <dbReference type="SAM" id="MobiDB-lite"/>
    </source>
</evidence>
<protein>
    <submittedName>
        <fullName evidence="3">XPB/Ssl2-like helicase family protein</fullName>
    </submittedName>
</protein>